<dbReference type="EMBL" id="CAJOBI010231363">
    <property type="protein sequence ID" value="CAF5065273.1"/>
    <property type="molecule type" value="Genomic_DNA"/>
</dbReference>
<reference evidence="1" key="1">
    <citation type="submission" date="2021-02" db="EMBL/GenBank/DDBJ databases">
        <authorList>
            <person name="Nowell W R."/>
        </authorList>
    </citation>
    <scope>NUCLEOTIDE SEQUENCE</scope>
</reference>
<evidence type="ECO:0000313" key="2">
    <source>
        <dbReference type="EMBL" id="CAF5065273.1"/>
    </source>
</evidence>
<organism evidence="1 3">
    <name type="scientific">Rotaria magnacalcarata</name>
    <dbReference type="NCBI Taxonomy" id="392030"/>
    <lineage>
        <taxon>Eukaryota</taxon>
        <taxon>Metazoa</taxon>
        <taxon>Spiralia</taxon>
        <taxon>Gnathifera</taxon>
        <taxon>Rotifera</taxon>
        <taxon>Eurotatoria</taxon>
        <taxon>Bdelloidea</taxon>
        <taxon>Philodinida</taxon>
        <taxon>Philodinidae</taxon>
        <taxon>Rotaria</taxon>
    </lineage>
</organism>
<dbReference type="Proteomes" id="UP000681720">
    <property type="component" value="Unassembled WGS sequence"/>
</dbReference>
<dbReference type="Gene3D" id="2.40.37.10">
    <property type="entry name" value="Lyase, Ornithine Decarboxylase, Chain A, domain 1"/>
    <property type="match status" value="1"/>
</dbReference>
<dbReference type="EMBL" id="CAJOBJ010185521">
    <property type="protein sequence ID" value="CAF4934390.1"/>
    <property type="molecule type" value="Genomic_DNA"/>
</dbReference>
<dbReference type="Proteomes" id="UP000676336">
    <property type="component" value="Unassembled WGS sequence"/>
</dbReference>
<protein>
    <submittedName>
        <fullName evidence="1">Uncharacterized protein</fullName>
    </submittedName>
</protein>
<accession>A0A8S3CLJ0</accession>
<gene>
    <name evidence="1" type="ORF">GIL414_LOCUS53476</name>
    <name evidence="2" type="ORF">SMN809_LOCUS59981</name>
</gene>
<evidence type="ECO:0000313" key="3">
    <source>
        <dbReference type="Proteomes" id="UP000681720"/>
    </source>
</evidence>
<dbReference type="InterPro" id="IPR009006">
    <property type="entry name" value="Ala_racemase/Decarboxylase_C"/>
</dbReference>
<name>A0A8S3CLJ0_9BILA</name>
<evidence type="ECO:0000313" key="1">
    <source>
        <dbReference type="EMBL" id="CAF4934390.1"/>
    </source>
</evidence>
<dbReference type="GO" id="GO:0003824">
    <property type="term" value="F:catalytic activity"/>
    <property type="evidence" value="ECO:0007669"/>
    <property type="project" value="InterPro"/>
</dbReference>
<feature type="non-terminal residue" evidence="1">
    <location>
        <position position="63"/>
    </location>
</feature>
<dbReference type="AlphaFoldDB" id="A0A8S3CLJ0"/>
<proteinExistence type="predicted"/>
<comment type="caution">
    <text evidence="1">The sequence shown here is derived from an EMBL/GenBank/DDBJ whole genome shotgun (WGS) entry which is preliminary data.</text>
</comment>
<sequence>MLICNIIARRTHNKDYSSEEEEEVECHTRITKEEDEKDLIRKADILYYINDGIYGTFNAIIFD</sequence>